<dbReference type="STRING" id="443610.VE25_01325"/>
<keyword evidence="3" id="KW-1185">Reference proteome</keyword>
<evidence type="ECO:0000259" key="1">
    <source>
        <dbReference type="Pfam" id="PF05368"/>
    </source>
</evidence>
<dbReference type="Gene3D" id="3.40.50.720">
    <property type="entry name" value="NAD(P)-binding Rossmann-like Domain"/>
    <property type="match status" value="1"/>
</dbReference>
<dbReference type="RefSeq" id="WP_046106778.1">
    <property type="nucleotide sequence ID" value="NZ_JZEX01000022.1"/>
</dbReference>
<dbReference type="AlphaFoldDB" id="A0A0F5FYG2"/>
<dbReference type="InterPro" id="IPR008030">
    <property type="entry name" value="NmrA-like"/>
</dbReference>
<evidence type="ECO:0000313" key="3">
    <source>
        <dbReference type="Proteomes" id="UP000033632"/>
    </source>
</evidence>
<dbReference type="SUPFAM" id="SSF51735">
    <property type="entry name" value="NAD(P)-binding Rossmann-fold domains"/>
    <property type="match status" value="1"/>
</dbReference>
<dbReference type="PATRIC" id="fig|443610.3.peg.2726"/>
<dbReference type="InterPro" id="IPR051604">
    <property type="entry name" value="Ergot_Alk_Oxidoreductase"/>
</dbReference>
<proteinExistence type="predicted"/>
<dbReference type="InterPro" id="IPR036291">
    <property type="entry name" value="NAD(P)-bd_dom_sf"/>
</dbReference>
<comment type="caution">
    <text evidence="2">The sequence shown here is derived from an EMBL/GenBank/DDBJ whole genome shotgun (WGS) entry which is preliminary data.</text>
</comment>
<dbReference type="PANTHER" id="PTHR43162:SF1">
    <property type="entry name" value="PRESTALK A DIFFERENTIATION PROTEIN A"/>
    <property type="match status" value="1"/>
</dbReference>
<dbReference type="Pfam" id="PF05368">
    <property type="entry name" value="NmrA"/>
    <property type="match status" value="1"/>
</dbReference>
<protein>
    <submittedName>
        <fullName evidence="2">Hydroxylase</fullName>
    </submittedName>
</protein>
<dbReference type="PANTHER" id="PTHR43162">
    <property type="match status" value="1"/>
</dbReference>
<name>A0A0F5FYG2_9HYPH</name>
<evidence type="ECO:0000313" key="2">
    <source>
        <dbReference type="EMBL" id="KKB13585.1"/>
    </source>
</evidence>
<sequence length="285" mass="29613">MSYIIHGATGAQGGPLYARLLASGRKALAAVRDPAKIAGKPAVAVDNDSVDSLVAAYRGADGVFIHLPQTSEPARVQQARNIVEAIKAAKPKRVVVSTSGTIIDQPGTVLQTPEDSAVAILARGVAESGVSHAIAAPRLYLENLLLPMVLEPAQAEGVLRYPVRADFPVSWSSHLDVAEVAERLLTDHTATGVVGIGHRPGLKGADLAAGFSGQSGRTVTFDALTPDAFGKLIEPMLGPATAGVVGLYQALSQAADNLISEDTSAQNLLGLRPRSVQQWLAEVLA</sequence>
<reference evidence="2 3" key="1">
    <citation type="submission" date="2015-03" db="EMBL/GenBank/DDBJ databases">
        <authorList>
            <person name="Hassan Y.I."/>
            <person name="Lepp D."/>
            <person name="Li X.-Z."/>
            <person name="Zhou T."/>
        </authorList>
    </citation>
    <scope>NUCLEOTIDE SEQUENCE [LARGE SCALE GENOMIC DNA]</scope>
    <source>
        <strain evidence="2 3">BD-c194</strain>
    </source>
</reference>
<gene>
    <name evidence="2" type="ORF">VE25_01325</name>
</gene>
<dbReference type="OrthoDB" id="6434603at2"/>
<accession>A0A0F5FYG2</accession>
<dbReference type="EMBL" id="JZEX01000022">
    <property type="protein sequence ID" value="KKB13585.1"/>
    <property type="molecule type" value="Genomic_DNA"/>
</dbReference>
<organism evidence="2 3">
    <name type="scientific">Devosia geojensis</name>
    <dbReference type="NCBI Taxonomy" id="443610"/>
    <lineage>
        <taxon>Bacteria</taxon>
        <taxon>Pseudomonadati</taxon>
        <taxon>Pseudomonadota</taxon>
        <taxon>Alphaproteobacteria</taxon>
        <taxon>Hyphomicrobiales</taxon>
        <taxon>Devosiaceae</taxon>
        <taxon>Devosia</taxon>
    </lineage>
</organism>
<dbReference type="Proteomes" id="UP000033632">
    <property type="component" value="Unassembled WGS sequence"/>
</dbReference>
<feature type="domain" description="NmrA-like" evidence="1">
    <location>
        <begin position="5"/>
        <end position="233"/>
    </location>
</feature>